<dbReference type="EMBL" id="CP013987">
    <property type="protein sequence ID" value="ALZ84135.1"/>
    <property type="molecule type" value="Genomic_DNA"/>
</dbReference>
<dbReference type="PANTHER" id="PTHR35841">
    <property type="entry name" value="PHOSPHONATES-BINDING PERIPLASMIC PROTEIN"/>
    <property type="match status" value="1"/>
</dbReference>
<gene>
    <name evidence="1" type="ORF">APT59_07880</name>
</gene>
<proteinExistence type="predicted"/>
<dbReference type="SUPFAM" id="SSF53850">
    <property type="entry name" value="Periplasmic binding protein-like II"/>
    <property type="match status" value="1"/>
</dbReference>
<dbReference type="AlphaFoldDB" id="A0A0U4VM89"/>
<sequence length="260" mass="28418">MTVAALTMYVEPAEVRDAYRQLAEAVALRLGTTLEPAPEELPALWSHPELLLAQTCGYPWATRLRGQVRLVAAPRYRFDGCEGAEHCAFILVPETLEASSLADLRGKRVALNSLDSNTGMNLLRQAVAPLAERGRFFGEVIVSESHANSLALLQQGHADVAAVDAVTYGYLQRAEPERVAGLRPLQRTRWSPALPFITAASRSDAEVQALREALSDSLAADPELAERLAIEGFTAVDEATYLPLLDWRREALEQGYPVIA</sequence>
<protein>
    <recommendedName>
        <fullName evidence="3">Phosphate ABC transporter substrate-binding protein</fullName>
    </recommendedName>
</protein>
<dbReference type="PANTHER" id="PTHR35841:SF1">
    <property type="entry name" value="PHOSPHONATES-BINDING PERIPLASMIC PROTEIN"/>
    <property type="match status" value="1"/>
</dbReference>
<dbReference type="Gene3D" id="3.40.190.10">
    <property type="entry name" value="Periplasmic binding protein-like II"/>
    <property type="match status" value="1"/>
</dbReference>
<dbReference type="OrthoDB" id="5599602at2"/>
<accession>A0A0U4VM89</accession>
<evidence type="ECO:0000313" key="2">
    <source>
        <dbReference type="Proteomes" id="UP000064137"/>
    </source>
</evidence>
<dbReference type="KEGG" id="por:APT59_07880"/>
<organism evidence="1 2">
    <name type="scientific">Pseudomonas oryzihabitans</name>
    <dbReference type="NCBI Taxonomy" id="47885"/>
    <lineage>
        <taxon>Bacteria</taxon>
        <taxon>Pseudomonadati</taxon>
        <taxon>Pseudomonadota</taxon>
        <taxon>Gammaproteobacteria</taxon>
        <taxon>Pseudomonadales</taxon>
        <taxon>Pseudomonadaceae</taxon>
        <taxon>Pseudomonas</taxon>
    </lineage>
</organism>
<evidence type="ECO:0000313" key="1">
    <source>
        <dbReference type="EMBL" id="ALZ84135.1"/>
    </source>
</evidence>
<dbReference type="Pfam" id="PF12974">
    <property type="entry name" value="Phosphonate-bd"/>
    <property type="match status" value="1"/>
</dbReference>
<reference evidence="1 2" key="1">
    <citation type="submission" date="2016-01" db="EMBL/GenBank/DDBJ databases">
        <title>Annotation of Pseudomonas oryzihabitans USDA-ARS-USMARC-56511.</title>
        <authorList>
            <person name="Harhay G.P."/>
            <person name="Harhay D.M."/>
            <person name="Smith T.P.L."/>
            <person name="Bono J.L."/>
            <person name="Heaton M.P."/>
            <person name="Clawson M.L."/>
            <person name="Chitko-Mckown C.G."/>
            <person name="Capik S.F."/>
            <person name="DeDonder K.D."/>
            <person name="Apley M.D."/>
            <person name="Lubbers B.V."/>
            <person name="White B.J."/>
            <person name="Larson R.L."/>
        </authorList>
    </citation>
    <scope>NUCLEOTIDE SEQUENCE [LARGE SCALE GENOMIC DNA]</scope>
    <source>
        <strain evidence="1 2">USDA-ARS-USMARC-56511</strain>
    </source>
</reference>
<evidence type="ECO:0008006" key="3">
    <source>
        <dbReference type="Google" id="ProtNLM"/>
    </source>
</evidence>
<dbReference type="RefSeq" id="WP_059314343.1">
    <property type="nucleotide sequence ID" value="NZ_CP013987.1"/>
</dbReference>
<dbReference type="Proteomes" id="UP000064137">
    <property type="component" value="Chromosome"/>
</dbReference>
<name>A0A0U4VM89_9PSED</name>